<dbReference type="Gene3D" id="3.40.50.300">
    <property type="entry name" value="P-loop containing nucleotide triphosphate hydrolases"/>
    <property type="match status" value="1"/>
</dbReference>
<evidence type="ECO:0000313" key="1">
    <source>
        <dbReference type="EMBL" id="BAN34699.1"/>
    </source>
</evidence>
<dbReference type="OrthoDB" id="2531964at2"/>
<protein>
    <submittedName>
        <fullName evidence="1">Uncharacterized protein</fullName>
    </submittedName>
</protein>
<keyword evidence="2" id="KW-1185">Reference proteome</keyword>
<dbReference type="STRING" id="1163617.SCD_n00858"/>
<dbReference type="EMBL" id="AP013066">
    <property type="protein sequence ID" value="BAN34699.1"/>
    <property type="molecule type" value="Genomic_DNA"/>
</dbReference>
<organism evidence="1 2">
    <name type="scientific">Sulfuricella denitrificans (strain DSM 22764 / NBRC 105220 / skB26)</name>
    <dbReference type="NCBI Taxonomy" id="1163617"/>
    <lineage>
        <taxon>Bacteria</taxon>
        <taxon>Pseudomonadati</taxon>
        <taxon>Pseudomonadota</taxon>
        <taxon>Betaproteobacteria</taxon>
        <taxon>Nitrosomonadales</taxon>
        <taxon>Sulfuricellaceae</taxon>
        <taxon>Sulfuricella</taxon>
    </lineage>
</organism>
<dbReference type="InterPro" id="IPR027417">
    <property type="entry name" value="P-loop_NTPase"/>
</dbReference>
<gene>
    <name evidence="1" type="ORF">SCD_n00858</name>
</gene>
<dbReference type="RefSeq" id="WP_009206354.1">
    <property type="nucleotide sequence ID" value="NC_022357.1"/>
</dbReference>
<dbReference type="SUPFAM" id="SSF52540">
    <property type="entry name" value="P-loop containing nucleoside triphosphate hydrolases"/>
    <property type="match status" value="1"/>
</dbReference>
<dbReference type="eggNOG" id="COG1672">
    <property type="taxonomic scope" value="Bacteria"/>
</dbReference>
<dbReference type="AlphaFoldDB" id="S6AJK1"/>
<proteinExistence type="predicted"/>
<dbReference type="KEGG" id="sdr:SCD_n00858"/>
<reference evidence="1 2" key="1">
    <citation type="journal article" date="2012" name="Appl. Environ. Microbiol.">
        <title>Draft genome sequence of a psychrotolerant sulfur-oxidizing bacterium, Sulfuricella denitrificans skB26, and proteomic insights into cold adaptation.</title>
        <authorList>
            <person name="Watanabe T."/>
            <person name="Kojima H."/>
            <person name="Fukui M."/>
        </authorList>
    </citation>
    <scope>NUCLEOTIDE SEQUENCE [LARGE SCALE GENOMIC DNA]</scope>
    <source>
        <strain evidence="2">skB26</strain>
    </source>
</reference>
<accession>S6AJK1</accession>
<name>S6AJK1_SULDS</name>
<evidence type="ECO:0000313" key="2">
    <source>
        <dbReference type="Proteomes" id="UP000015559"/>
    </source>
</evidence>
<dbReference type="HOGENOM" id="CLU_052785_0_0_4"/>
<dbReference type="Proteomes" id="UP000015559">
    <property type="component" value="Chromosome"/>
</dbReference>
<sequence>MSTNKHNTSDVFGITRDLPLNYVERDSADNKLVENLTREKHLVIFGSSKQGKTSLRKHALQEPDCVVVHCSNKWQLSDINSAILKKSGFELTQSNSKSTTGKSKIFAKITASFFGASAEGGAEAERENTRESTTTPLELDPDDVNDIISALNSINFNKYIVLEDFHYLPTDTQKDFSVALKAFHEESKYCFIIVGVWLEENRLTVYNGDLTGRVTSINADKWEDDELKKVITEGENLLNIKFNSDFVSELLKQCHGSVYILQESCHQCCKKWNIYETKEQTIEIGDKAQVESIVSAVVAQQTGRFNSFITQFSEGFQTTALEMHKWLLFPVLTASISELRSGLKYSKIRETLEANHPSKGDLNPGNLTQALQSTAALQVKKEIKPIILDYDQTNLNLRVVDSGFLIWLDKQDRNELLSLAGLPKV</sequence>